<evidence type="ECO:0000313" key="1">
    <source>
        <dbReference type="EMBL" id="AER47568.1"/>
    </source>
</evidence>
<dbReference type="RefSeq" id="YP_009018702.1">
    <property type="nucleotide sequence ID" value="NC_023744.1"/>
</dbReference>
<dbReference type="Proteomes" id="UP000005857">
    <property type="component" value="Segment"/>
</dbReference>
<proteinExistence type="predicted"/>
<dbReference type="KEGG" id="vg:18990012"/>
<dbReference type="GeneID" id="18990012"/>
<dbReference type="EMBL" id="JN698994">
    <property type="protein sequence ID" value="AER47568.1"/>
    <property type="molecule type" value="Genomic_DNA"/>
</dbReference>
<sequence>MAGRVRLKFHKGGWNNLVSEVVETEGVDRMKRVADAANEALARSKYRDNKTPDGYRVGTEGDGKQLAKRSFRATVITATPQAMRDNAKNNTLVNEFYRAGG</sequence>
<gene>
    <name evidence="1" type="primary">14</name>
    <name evidence="1" type="ORF">DS6A_14</name>
</gene>
<evidence type="ECO:0008006" key="3">
    <source>
        <dbReference type="Google" id="ProtNLM"/>
    </source>
</evidence>
<organism evidence="1 2">
    <name type="scientific">Mycobacterium phage DS6A</name>
    <dbReference type="NCBI Taxonomy" id="45764"/>
    <lineage>
        <taxon>Viruses</taxon>
        <taxon>Duplodnaviria</taxon>
        <taxon>Heunggongvirae</taxon>
        <taxon>Uroviricota</taxon>
        <taxon>Caudoviricetes</taxon>
        <taxon>Hnatkovirus</taxon>
        <taxon>Hnatkovirus DS6A</taxon>
    </lineage>
</organism>
<reference evidence="1 2" key="1">
    <citation type="journal article" date="2012" name="J. Virol.">
        <title>Complete Genome Sequences of 138 Mycobacteriophages.</title>
        <authorList>
            <consortium name="the Science Education Alliance Phage Hunters Advancing Genomics and Evolutionary Science Program"/>
            <consortium name="the KwaZulu-Natal Research Institute for Tuberculosis and HIV Mycobacterial Genetics Course Students"/>
            <consortium name="the Phage Hunters Integrating Research and Education Program"/>
            <person name="Hatfull G.F."/>
        </authorList>
    </citation>
    <scope>NUCLEOTIDE SEQUENCE [LARGE SCALE GENOMIC DNA]</scope>
</reference>
<evidence type="ECO:0000313" key="2">
    <source>
        <dbReference type="Proteomes" id="UP000005857"/>
    </source>
</evidence>
<protein>
    <recommendedName>
        <fullName evidence="3">Head-to-tail connector protein</fullName>
    </recommendedName>
</protein>
<accession>G8I4C4</accession>
<name>G8I4C4_9CAUD</name>
<keyword evidence="2" id="KW-1185">Reference proteome</keyword>